<dbReference type="PANTHER" id="PTHR14969:SF13">
    <property type="entry name" value="AT30094P"/>
    <property type="match status" value="1"/>
</dbReference>
<proteinExistence type="predicted"/>
<comment type="caution">
    <text evidence="2">The sequence shown here is derived from an EMBL/GenBank/DDBJ whole genome shotgun (WGS) entry which is preliminary data.</text>
</comment>
<dbReference type="Pfam" id="PF01569">
    <property type="entry name" value="PAP2"/>
    <property type="match status" value="1"/>
</dbReference>
<dbReference type="EMBL" id="VUOC01000004">
    <property type="protein sequence ID" value="KAA2240932.1"/>
    <property type="molecule type" value="Genomic_DNA"/>
</dbReference>
<dbReference type="SUPFAM" id="SSF48317">
    <property type="entry name" value="Acid phosphatase/Vanadium-dependent haloperoxidase"/>
    <property type="match status" value="1"/>
</dbReference>
<keyword evidence="3" id="KW-1185">Reference proteome</keyword>
<dbReference type="AlphaFoldDB" id="A0A5B2VRR1"/>
<evidence type="ECO:0000313" key="3">
    <source>
        <dbReference type="Proteomes" id="UP000324611"/>
    </source>
</evidence>
<reference evidence="2 3" key="1">
    <citation type="submission" date="2019-09" db="EMBL/GenBank/DDBJ databases">
        <title>Chitinophaga ginsengihumi sp. nov., isolated from soil of ginseng rhizosphere.</title>
        <authorList>
            <person name="Lee J."/>
        </authorList>
    </citation>
    <scope>NUCLEOTIDE SEQUENCE [LARGE SCALE GENOMIC DNA]</scope>
    <source>
        <strain evidence="2 3">BN140078</strain>
    </source>
</reference>
<dbReference type="SMART" id="SM00014">
    <property type="entry name" value="acidPPc"/>
    <property type="match status" value="1"/>
</dbReference>
<dbReference type="InterPro" id="IPR000326">
    <property type="entry name" value="PAP2/HPO"/>
</dbReference>
<reference evidence="2 3" key="2">
    <citation type="submission" date="2019-09" db="EMBL/GenBank/DDBJ databases">
        <authorList>
            <person name="Jin C."/>
        </authorList>
    </citation>
    <scope>NUCLEOTIDE SEQUENCE [LARGE SCALE GENOMIC DNA]</scope>
    <source>
        <strain evidence="2 3">BN140078</strain>
    </source>
</reference>
<evidence type="ECO:0000259" key="1">
    <source>
        <dbReference type="SMART" id="SM00014"/>
    </source>
</evidence>
<feature type="domain" description="Phosphatidic acid phosphatase type 2/haloperoxidase" evidence="1">
    <location>
        <begin position="63"/>
        <end position="177"/>
    </location>
</feature>
<accession>A0A5B2VRR1</accession>
<dbReference type="CDD" id="cd03394">
    <property type="entry name" value="PAP2_like_5"/>
    <property type="match status" value="1"/>
</dbReference>
<gene>
    <name evidence="2" type="ORF">F0L74_24335</name>
</gene>
<dbReference type="InterPro" id="IPR036938">
    <property type="entry name" value="PAP2/HPO_sf"/>
</dbReference>
<dbReference type="Proteomes" id="UP000324611">
    <property type="component" value="Unassembled WGS sequence"/>
</dbReference>
<dbReference type="Gene3D" id="1.20.144.10">
    <property type="entry name" value="Phosphatidic acid phosphatase type 2/haloperoxidase"/>
    <property type="match status" value="1"/>
</dbReference>
<evidence type="ECO:0000313" key="2">
    <source>
        <dbReference type="EMBL" id="KAA2240932.1"/>
    </source>
</evidence>
<name>A0A5B2VRR1_9BACT</name>
<sequence>MLFHCSTASAQKFDLKLLNHIRNDRNTSLDGMMCGFSQSMYPVSIGVPLGQLVVGYATGNQTTIRNGWTSTAALGITLVATYGLKYGVQRQRPYTKHPDMIIPESYGSDPSFPSGHTSTAFVTATSLSLQYPKWYVIVPSYLWAGTVSYSRMHLGKHYPSDVLAGALIGTGSAYLTHKMGQWLEGKKHRRESDWFNPITAALSTPGSSPQP</sequence>
<dbReference type="PANTHER" id="PTHR14969">
    <property type="entry name" value="SPHINGOSINE-1-PHOSPHATE PHOSPHOHYDROLASE"/>
    <property type="match status" value="1"/>
</dbReference>
<organism evidence="2 3">
    <name type="scientific">Chitinophaga agrisoli</name>
    <dbReference type="NCBI Taxonomy" id="2607653"/>
    <lineage>
        <taxon>Bacteria</taxon>
        <taxon>Pseudomonadati</taxon>
        <taxon>Bacteroidota</taxon>
        <taxon>Chitinophagia</taxon>
        <taxon>Chitinophagales</taxon>
        <taxon>Chitinophagaceae</taxon>
        <taxon>Chitinophaga</taxon>
    </lineage>
</organism>
<protein>
    <submittedName>
        <fullName evidence="2">Phosphatase PAP2 family protein</fullName>
    </submittedName>
</protein>